<gene>
    <name evidence="1" type="ORF">H9Y05_04705</name>
</gene>
<dbReference type="GO" id="GO:0006261">
    <property type="term" value="P:DNA-templated DNA replication"/>
    <property type="evidence" value="ECO:0007669"/>
    <property type="project" value="TreeGrafter"/>
</dbReference>
<dbReference type="PANTHER" id="PTHR11669">
    <property type="entry name" value="REPLICATION FACTOR C / DNA POLYMERASE III GAMMA-TAU SUBUNIT"/>
    <property type="match status" value="1"/>
</dbReference>
<reference evidence="1" key="1">
    <citation type="submission" date="2020-09" db="EMBL/GenBank/DDBJ databases">
        <title>Taishania pollutisoli gen. nov., sp. nov., Isolated from Tetrabromobisphenol A-Contaminated Soil.</title>
        <authorList>
            <person name="Chen Q."/>
        </authorList>
    </citation>
    <scope>NUCLEOTIDE SEQUENCE</scope>
    <source>
        <strain evidence="1">CZZ-1</strain>
    </source>
</reference>
<dbReference type="EMBL" id="JACVEL010000002">
    <property type="protein sequence ID" value="MBC9811771.1"/>
    <property type="molecule type" value="Genomic_DNA"/>
</dbReference>
<proteinExistence type="predicted"/>
<name>A0A8J6TX04_9FLAO</name>
<dbReference type="PANTHER" id="PTHR11669:SF8">
    <property type="entry name" value="DNA POLYMERASE III SUBUNIT DELTA"/>
    <property type="match status" value="1"/>
</dbReference>
<dbReference type="Proteomes" id="UP000652681">
    <property type="component" value="Unassembled WGS sequence"/>
</dbReference>
<sequence>MQFSKIVGQNELKQHLIQEVNGGKISHAKLFLGKEGYGTLPLALAFVQYLFCKNKQEHDSCGTCDSCLKISDLQHPDVHFSYPTVLSEAKTSKEVFSFWRKQILENPYFDLNEWTNTIDPKGRKPVIGSEESLEIIKSLSLKAYEGGYKIMIIWAVEEMNTVSANKLLKILEEPPAKTIFLLIGTSQERLLQTILSRTQILRIPRIETDELSRFLRENYQLSMSNADSIALRAEGNLIEAREFSHESAQMADDREMFIELMRVCYKKDVIQMLDWSEKIGGETRERQKNFLQYCLHMFRQSLLKNYTEEVLLRVSKEEADFLKNFARFITGNNIISFNDTFNNAHYYLERNGNPKLIFTNVCFNVMRYIHVA</sequence>
<dbReference type="Pfam" id="PF13177">
    <property type="entry name" value="DNA_pol3_delta2"/>
    <property type="match status" value="1"/>
</dbReference>
<protein>
    <submittedName>
        <fullName evidence="1">DNA polymerase III subunit delta</fullName>
    </submittedName>
</protein>
<dbReference type="RefSeq" id="WP_216713633.1">
    <property type="nucleotide sequence ID" value="NZ_JACVEL010000002.1"/>
</dbReference>
<dbReference type="SUPFAM" id="SSF52540">
    <property type="entry name" value="P-loop containing nucleoside triphosphate hydrolases"/>
    <property type="match status" value="1"/>
</dbReference>
<evidence type="ECO:0000313" key="1">
    <source>
        <dbReference type="EMBL" id="MBC9811771.1"/>
    </source>
</evidence>
<keyword evidence="2" id="KW-1185">Reference proteome</keyword>
<evidence type="ECO:0000313" key="2">
    <source>
        <dbReference type="Proteomes" id="UP000652681"/>
    </source>
</evidence>
<accession>A0A8J6TX04</accession>
<dbReference type="InterPro" id="IPR027417">
    <property type="entry name" value="P-loop_NTPase"/>
</dbReference>
<dbReference type="Gene3D" id="3.40.50.300">
    <property type="entry name" value="P-loop containing nucleotide triphosphate hydrolases"/>
    <property type="match status" value="1"/>
</dbReference>
<comment type="caution">
    <text evidence="1">The sequence shown here is derived from an EMBL/GenBank/DDBJ whole genome shotgun (WGS) entry which is preliminary data.</text>
</comment>
<dbReference type="AlphaFoldDB" id="A0A8J6TX04"/>
<dbReference type="InterPro" id="IPR050238">
    <property type="entry name" value="DNA_Rep/Repair_Clamp_Loader"/>
</dbReference>
<organism evidence="1 2">
    <name type="scientific">Taishania pollutisoli</name>
    <dbReference type="NCBI Taxonomy" id="2766479"/>
    <lineage>
        <taxon>Bacteria</taxon>
        <taxon>Pseudomonadati</taxon>
        <taxon>Bacteroidota</taxon>
        <taxon>Flavobacteriia</taxon>
        <taxon>Flavobacteriales</taxon>
        <taxon>Crocinitomicaceae</taxon>
        <taxon>Taishania</taxon>
    </lineage>
</organism>